<name>A0A7R7XY57_9EURO</name>
<dbReference type="GO" id="GO:0005763">
    <property type="term" value="C:mitochondrial small ribosomal subunit"/>
    <property type="evidence" value="ECO:0007669"/>
    <property type="project" value="TreeGrafter"/>
</dbReference>
<reference evidence="2" key="1">
    <citation type="submission" date="2021-01" db="EMBL/GenBank/DDBJ databases">
        <authorList>
            <consortium name="Aspergillus puulaauensis MK2 genome sequencing consortium"/>
            <person name="Kazuki M."/>
            <person name="Futagami T."/>
        </authorList>
    </citation>
    <scope>NUCLEOTIDE SEQUENCE</scope>
    <source>
        <strain evidence="2">MK2</strain>
    </source>
</reference>
<feature type="region of interest" description="Disordered" evidence="1">
    <location>
        <begin position="1"/>
        <end position="53"/>
    </location>
</feature>
<dbReference type="Proteomes" id="UP000654913">
    <property type="component" value="Chromosome 8"/>
</dbReference>
<feature type="region of interest" description="Disordered" evidence="1">
    <location>
        <begin position="67"/>
        <end position="99"/>
    </location>
</feature>
<dbReference type="GO" id="GO:0032543">
    <property type="term" value="P:mitochondrial translation"/>
    <property type="evidence" value="ECO:0007669"/>
    <property type="project" value="TreeGrafter"/>
</dbReference>
<dbReference type="OrthoDB" id="10052321at2759"/>
<dbReference type="EMBL" id="AP024450">
    <property type="protein sequence ID" value="BCS29880.1"/>
    <property type="molecule type" value="Genomic_DNA"/>
</dbReference>
<evidence type="ECO:0008006" key="4">
    <source>
        <dbReference type="Google" id="ProtNLM"/>
    </source>
</evidence>
<dbReference type="AlphaFoldDB" id="A0A7R7XY57"/>
<reference evidence="2" key="2">
    <citation type="submission" date="2021-02" db="EMBL/GenBank/DDBJ databases">
        <title>Aspergillus puulaauensis MK2 genome sequence.</title>
        <authorList>
            <person name="Futagami T."/>
            <person name="Mori K."/>
            <person name="Kadooka C."/>
            <person name="Tanaka T."/>
        </authorList>
    </citation>
    <scope>NUCLEOTIDE SEQUENCE</scope>
    <source>
        <strain evidence="2">MK2</strain>
    </source>
</reference>
<dbReference type="KEGG" id="apuu:APUU_80183S"/>
<dbReference type="PANTHER" id="PTHR28158:SF1">
    <property type="entry name" value="SMALL RIBOSOMAL SUBUNIT PROTEIN MS45"/>
    <property type="match status" value="1"/>
</dbReference>
<organism evidence="2 3">
    <name type="scientific">Aspergillus puulaauensis</name>
    <dbReference type="NCBI Taxonomy" id="1220207"/>
    <lineage>
        <taxon>Eukaryota</taxon>
        <taxon>Fungi</taxon>
        <taxon>Dikarya</taxon>
        <taxon>Ascomycota</taxon>
        <taxon>Pezizomycotina</taxon>
        <taxon>Eurotiomycetes</taxon>
        <taxon>Eurotiomycetidae</taxon>
        <taxon>Eurotiales</taxon>
        <taxon>Aspergillaceae</taxon>
        <taxon>Aspergillus</taxon>
    </lineage>
</organism>
<feature type="compositionally biased region" description="Low complexity" evidence="1">
    <location>
        <begin position="11"/>
        <end position="53"/>
    </location>
</feature>
<gene>
    <name evidence="2" type="ORF">APUU_80183S</name>
</gene>
<dbReference type="GO" id="GO:0003735">
    <property type="term" value="F:structural constituent of ribosome"/>
    <property type="evidence" value="ECO:0007669"/>
    <property type="project" value="TreeGrafter"/>
</dbReference>
<proteinExistence type="predicted"/>
<evidence type="ECO:0000256" key="1">
    <source>
        <dbReference type="SAM" id="MobiDB-lite"/>
    </source>
</evidence>
<protein>
    <recommendedName>
        <fullName evidence="4">Eukaryotic mitochondrial regulator protein-domain-containing protein</fullName>
    </recommendedName>
</protein>
<dbReference type="RefSeq" id="XP_041562066.1">
    <property type="nucleotide sequence ID" value="XM_041696436.1"/>
</dbReference>
<dbReference type="GeneID" id="64979877"/>
<dbReference type="InterPro" id="IPR021036">
    <property type="entry name" value="Ribosomal_mS45"/>
</dbReference>
<dbReference type="PANTHER" id="PTHR28158">
    <property type="entry name" value="37S RIBOSOMAL PROTEIN S35, MITOCHONDRIAL"/>
    <property type="match status" value="1"/>
</dbReference>
<feature type="compositionally biased region" description="Polar residues" evidence="1">
    <location>
        <begin position="1"/>
        <end position="10"/>
    </location>
</feature>
<accession>A0A7R7XY57</accession>
<evidence type="ECO:0000313" key="3">
    <source>
        <dbReference type="Proteomes" id="UP000654913"/>
    </source>
</evidence>
<evidence type="ECO:0000313" key="2">
    <source>
        <dbReference type="EMBL" id="BCS29880.1"/>
    </source>
</evidence>
<keyword evidence="3" id="KW-1185">Reference proteome</keyword>
<feature type="region of interest" description="Disordered" evidence="1">
    <location>
        <begin position="351"/>
        <end position="377"/>
    </location>
</feature>
<sequence>MPPRIQSQRVSNSLLPYLSSPSASSTTRIPLSSSSCSPSPSSSRSFSSTQYTQTQRRREMISWLQGEGARLKTHTPGQPNYLSTRRGPPGLPSRQPFPQNPAFVSESILSEELRNEIYQQVVVRKKSIRAVSAEMGVDMRRVAAVCRLVEIEKRWRQQGKPLALPYARSVHEMIATTPLYEDARSRRERPHESINDLPSHRLTDAQIFYPVSESRHFTRSDAGRVFSAAPARLHGVVAKEVANPDETVSRITQNPSKIETVGKGADEQPVLQAADVRIPHPYLVAYERDREARPEERNKVFKAHAERLEKEEAAEKERKRFAEERRERNMSHVKPESSRFEFRINDVAVSRETTGTDGRGHKAPGRRYGVPSYERKKGQVKIPTRVVV</sequence>
<dbReference type="Pfam" id="PF12298">
    <property type="entry name" value="Bot1p"/>
    <property type="match status" value="1"/>
</dbReference>